<feature type="region of interest" description="Disordered" evidence="1">
    <location>
        <begin position="294"/>
        <end position="338"/>
    </location>
</feature>
<dbReference type="GeneID" id="20082537"/>
<dbReference type="eggNOG" id="ENOG502S7TM">
    <property type="taxonomic scope" value="Eukaryota"/>
</dbReference>
<gene>
    <name evidence="2" type="ORF">H310_05487</name>
</gene>
<evidence type="ECO:0000313" key="2">
    <source>
        <dbReference type="EMBL" id="ETW03058.1"/>
    </source>
</evidence>
<organism evidence="2">
    <name type="scientific">Aphanomyces invadans</name>
    <dbReference type="NCBI Taxonomy" id="157072"/>
    <lineage>
        <taxon>Eukaryota</taxon>
        <taxon>Sar</taxon>
        <taxon>Stramenopiles</taxon>
        <taxon>Oomycota</taxon>
        <taxon>Saprolegniomycetes</taxon>
        <taxon>Saprolegniales</taxon>
        <taxon>Verrucalvaceae</taxon>
        <taxon>Aphanomyces</taxon>
    </lineage>
</organism>
<evidence type="ECO:0000256" key="1">
    <source>
        <dbReference type="SAM" id="MobiDB-lite"/>
    </source>
</evidence>
<dbReference type="VEuPathDB" id="FungiDB:H310_05487"/>
<dbReference type="AlphaFoldDB" id="A0A024UBQ3"/>
<feature type="compositionally biased region" description="Polar residues" evidence="1">
    <location>
        <begin position="26"/>
        <end position="42"/>
    </location>
</feature>
<accession>A0A024UBQ3</accession>
<dbReference type="RefSeq" id="XP_008868442.1">
    <property type="nucleotide sequence ID" value="XM_008870220.1"/>
</dbReference>
<name>A0A024UBQ3_9STRA</name>
<proteinExistence type="predicted"/>
<feature type="region of interest" description="Disordered" evidence="1">
    <location>
        <begin position="398"/>
        <end position="442"/>
    </location>
</feature>
<reference evidence="2" key="1">
    <citation type="submission" date="2013-12" db="EMBL/GenBank/DDBJ databases">
        <title>The Genome Sequence of Aphanomyces invadans NJM9701.</title>
        <authorList>
            <consortium name="The Broad Institute Genomics Platform"/>
            <person name="Russ C."/>
            <person name="Tyler B."/>
            <person name="van West P."/>
            <person name="Dieguez-Uribeondo J."/>
            <person name="Young S.K."/>
            <person name="Zeng Q."/>
            <person name="Gargeya S."/>
            <person name="Fitzgerald M."/>
            <person name="Abouelleil A."/>
            <person name="Alvarado L."/>
            <person name="Chapman S.B."/>
            <person name="Gainer-Dewar J."/>
            <person name="Goldberg J."/>
            <person name="Griggs A."/>
            <person name="Gujja S."/>
            <person name="Hansen M."/>
            <person name="Howarth C."/>
            <person name="Imamovic A."/>
            <person name="Ireland A."/>
            <person name="Larimer J."/>
            <person name="McCowan C."/>
            <person name="Murphy C."/>
            <person name="Pearson M."/>
            <person name="Poon T.W."/>
            <person name="Priest M."/>
            <person name="Roberts A."/>
            <person name="Saif S."/>
            <person name="Shea T."/>
            <person name="Sykes S."/>
            <person name="Wortman J."/>
            <person name="Nusbaum C."/>
            <person name="Birren B."/>
        </authorList>
    </citation>
    <scope>NUCLEOTIDE SEQUENCE [LARGE SCALE GENOMIC DNA]</scope>
    <source>
        <strain evidence="2">NJM9701</strain>
    </source>
</reference>
<feature type="region of interest" description="Disordered" evidence="1">
    <location>
        <begin position="165"/>
        <end position="185"/>
    </location>
</feature>
<dbReference type="EMBL" id="KI913960">
    <property type="protein sequence ID" value="ETW03058.1"/>
    <property type="molecule type" value="Genomic_DNA"/>
</dbReference>
<dbReference type="OrthoDB" id="78113at2759"/>
<feature type="compositionally biased region" description="Polar residues" evidence="1">
    <location>
        <begin position="165"/>
        <end position="176"/>
    </location>
</feature>
<protein>
    <submittedName>
        <fullName evidence="2">Uncharacterized protein</fullName>
    </submittedName>
</protein>
<dbReference type="STRING" id="157072.A0A024UBQ3"/>
<feature type="compositionally biased region" description="Pro residues" evidence="1">
    <location>
        <begin position="304"/>
        <end position="316"/>
    </location>
</feature>
<feature type="compositionally biased region" description="Low complexity" evidence="1">
    <location>
        <begin position="215"/>
        <end position="225"/>
    </location>
</feature>
<feature type="region of interest" description="Disordered" evidence="1">
    <location>
        <begin position="201"/>
        <end position="225"/>
    </location>
</feature>
<feature type="region of interest" description="Disordered" evidence="1">
    <location>
        <begin position="1"/>
        <end position="72"/>
    </location>
</feature>
<sequence>MAPPPVFHVNTRHSARRQTAEKEAQKQNTEALASPSNQTTAECASDEHAAENVSDDSSPKLSARGDGENEGKCLPIRKASMNTTRFDRILGKYLVGDANLMCMEIAQQMSNNAESSTAMSGDTPPVAINWIEISASLLNKHQLHLKPRECQDLWKYLAYDQAPSTGMDTSASTAPSGQDEFASDSDVEDFNATAEFLANKRAKAQKAEPPSSVVTTNNALSESSASARATSSGLSSTAPSLFPSFDPPGFLKSDAASDLSNYAPLHTVAEHFLKRRRVDTGMPSPLPNQASVRAQLASSLATPPSKPNSSPPPRPPIGHSSVYMPRQPPPQPTPSLTDFDIFKRMYSDRSGLDDLRLRAIYEQSPMEVRTRCLILAAQDLERYQKECLRQKLYEKSVRRANTPPATPPRPVASSQATPNSPPSTSTSQPAPTTQLIPSTPSTALPLPVFSAQAAPNTPLATLPQPAVSAQLTVQSDIL</sequence>
<feature type="compositionally biased region" description="Low complexity" evidence="1">
    <location>
        <begin position="411"/>
        <end position="434"/>
    </location>
</feature>